<protein>
    <recommendedName>
        <fullName evidence="3">snRNA-activating protein complex subunit 3</fullName>
    </recommendedName>
    <alternativeName>
        <fullName evidence="10">Small nuclear RNA-activating complex polypeptide 3</fullName>
    </alternativeName>
</protein>
<keyword evidence="5" id="KW-0238">DNA-binding</keyword>
<evidence type="ECO:0000256" key="8">
    <source>
        <dbReference type="ARBA" id="ARBA00025193"/>
    </source>
</evidence>
<gene>
    <name evidence="11" type="ORF">CHIRRI_LOCUS8488</name>
</gene>
<evidence type="ECO:0000313" key="12">
    <source>
        <dbReference type="Proteomes" id="UP001153620"/>
    </source>
</evidence>
<organism evidence="11 12">
    <name type="scientific">Chironomus riparius</name>
    <dbReference type="NCBI Taxonomy" id="315576"/>
    <lineage>
        <taxon>Eukaryota</taxon>
        <taxon>Metazoa</taxon>
        <taxon>Ecdysozoa</taxon>
        <taxon>Arthropoda</taxon>
        <taxon>Hexapoda</taxon>
        <taxon>Insecta</taxon>
        <taxon>Pterygota</taxon>
        <taxon>Neoptera</taxon>
        <taxon>Endopterygota</taxon>
        <taxon>Diptera</taxon>
        <taxon>Nematocera</taxon>
        <taxon>Chironomoidea</taxon>
        <taxon>Chironomidae</taxon>
        <taxon>Chironominae</taxon>
        <taxon>Chironomus</taxon>
    </lineage>
</organism>
<reference evidence="11" key="2">
    <citation type="submission" date="2022-10" db="EMBL/GenBank/DDBJ databases">
        <authorList>
            <consortium name="ENA_rothamsted_submissions"/>
            <consortium name="culmorum"/>
            <person name="King R."/>
        </authorList>
    </citation>
    <scope>NUCLEOTIDE SEQUENCE</scope>
</reference>
<dbReference type="GO" id="GO:0019185">
    <property type="term" value="C:snRNA-activating protein complex"/>
    <property type="evidence" value="ECO:0007669"/>
    <property type="project" value="TreeGrafter"/>
</dbReference>
<dbReference type="Proteomes" id="UP001153620">
    <property type="component" value="Chromosome 2"/>
</dbReference>
<reference evidence="11" key="1">
    <citation type="submission" date="2022-01" db="EMBL/GenBank/DDBJ databases">
        <authorList>
            <person name="King R."/>
        </authorList>
    </citation>
    <scope>NUCLEOTIDE SEQUENCE</scope>
</reference>
<dbReference type="GO" id="GO:0042796">
    <property type="term" value="P:snRNA transcription by RNA polymerase III"/>
    <property type="evidence" value="ECO:0007669"/>
    <property type="project" value="TreeGrafter"/>
</dbReference>
<dbReference type="OrthoDB" id="46583at2759"/>
<dbReference type="GO" id="GO:0003681">
    <property type="term" value="F:bent DNA binding"/>
    <property type="evidence" value="ECO:0007669"/>
    <property type="project" value="TreeGrafter"/>
</dbReference>
<evidence type="ECO:0000256" key="2">
    <source>
        <dbReference type="ARBA" id="ARBA00010410"/>
    </source>
</evidence>
<dbReference type="GO" id="GO:0001006">
    <property type="term" value="F:RNA polymerase III type 3 promoter sequence-specific DNA binding"/>
    <property type="evidence" value="ECO:0007669"/>
    <property type="project" value="TreeGrafter"/>
</dbReference>
<dbReference type="GO" id="GO:0000978">
    <property type="term" value="F:RNA polymerase II cis-regulatory region sequence-specific DNA binding"/>
    <property type="evidence" value="ECO:0007669"/>
    <property type="project" value="TreeGrafter"/>
</dbReference>
<comment type="subcellular location">
    <subcellularLocation>
        <location evidence="1">Nucleus</location>
    </subcellularLocation>
</comment>
<sequence length="375" mass="44069">MDHVYPTKDYTEYVIKESMNDLKDLVINSEMPKTFDEIAETLNITEEELRYKSLEICKLYEDYGKDKACDSGDEFSDFSEDALELNCVKFLRKESLHFKDVRYKESNLMTKRKEVDIENADMEAYSDSIISIRFYDSFKYTPCVKNHPRFNNEYTVLGSNLLTELRDIFYCSCNFGPFFDISDYPTAKIIQEENAPNPGFFFIHDTFYNDTRNPDYSASIIKWMSKFHYTRDFKTANMQDIKFEDLKIRIGYPNVYQHHGACEHLFCITSVDLIDSSETLNRSEYPKISLTSNKRSIQCDICNKAEAEYIVTNCPLHVQDPTRLCETCFFSYHYIDRTTKTCEFNAYKMYSPNPGNFEIVTESIEEFELIDPSTM</sequence>
<accession>A0A9N9WTP3</accession>
<dbReference type="PANTHER" id="PTHR13421">
    <property type="entry name" value="SNRNA-ACTIVATING PROTEIN COMPLEX SUBUNIT 3"/>
    <property type="match status" value="1"/>
</dbReference>
<dbReference type="EMBL" id="OU895878">
    <property type="protein sequence ID" value="CAG9805618.1"/>
    <property type="molecule type" value="Genomic_DNA"/>
</dbReference>
<keyword evidence="4" id="KW-0805">Transcription regulation</keyword>
<evidence type="ECO:0000256" key="10">
    <source>
        <dbReference type="ARBA" id="ARBA00029606"/>
    </source>
</evidence>
<name>A0A9N9WTP3_9DIPT</name>
<dbReference type="GO" id="GO:0005634">
    <property type="term" value="C:nucleus"/>
    <property type="evidence" value="ECO:0007669"/>
    <property type="project" value="UniProtKB-SubCell"/>
</dbReference>
<evidence type="ECO:0000256" key="5">
    <source>
        <dbReference type="ARBA" id="ARBA00023125"/>
    </source>
</evidence>
<comment type="similarity">
    <text evidence="2">Belongs to the SNAPC3/SRD2 family.</text>
</comment>
<evidence type="ECO:0000256" key="3">
    <source>
        <dbReference type="ARBA" id="ARBA00013634"/>
    </source>
</evidence>
<dbReference type="Pfam" id="PF12251">
    <property type="entry name" value="SNAPC3"/>
    <property type="match status" value="1"/>
</dbReference>
<dbReference type="GO" id="GO:0001046">
    <property type="term" value="F:core promoter sequence-specific DNA binding"/>
    <property type="evidence" value="ECO:0007669"/>
    <property type="project" value="TreeGrafter"/>
</dbReference>
<keyword evidence="7" id="KW-0539">Nucleus</keyword>
<dbReference type="PANTHER" id="PTHR13421:SF16">
    <property type="entry name" value="SNRNA-ACTIVATING PROTEIN COMPLEX SUBUNIT 3"/>
    <property type="match status" value="1"/>
</dbReference>
<proteinExistence type="inferred from homology"/>
<evidence type="ECO:0000256" key="4">
    <source>
        <dbReference type="ARBA" id="ARBA00023015"/>
    </source>
</evidence>
<comment type="function">
    <text evidence="8">Part of the SNAPc complex required for the transcription of both RNA polymerase II and III small-nuclear RNA genes. Binds to the proximal sequence element (PSE), a non-TATA-box basal promoter element common to these 2 types of genes. Recruits TBP and BRF2 to the U6 snRNA TATA box.</text>
</comment>
<evidence type="ECO:0000256" key="1">
    <source>
        <dbReference type="ARBA" id="ARBA00004123"/>
    </source>
</evidence>
<dbReference type="AlphaFoldDB" id="A0A9N9WTP3"/>
<keyword evidence="12" id="KW-1185">Reference proteome</keyword>
<evidence type="ECO:0000256" key="9">
    <source>
        <dbReference type="ARBA" id="ARBA00025958"/>
    </source>
</evidence>
<dbReference type="GO" id="GO:0042795">
    <property type="term" value="P:snRNA transcription by RNA polymerase II"/>
    <property type="evidence" value="ECO:0007669"/>
    <property type="project" value="TreeGrafter"/>
</dbReference>
<evidence type="ECO:0000256" key="6">
    <source>
        <dbReference type="ARBA" id="ARBA00023163"/>
    </source>
</evidence>
<evidence type="ECO:0000313" key="11">
    <source>
        <dbReference type="EMBL" id="CAG9805618.1"/>
    </source>
</evidence>
<dbReference type="InterPro" id="IPR022042">
    <property type="entry name" value="snRNA-activating_su3"/>
</dbReference>
<evidence type="ECO:0000256" key="7">
    <source>
        <dbReference type="ARBA" id="ARBA00023242"/>
    </source>
</evidence>
<keyword evidence="6" id="KW-0804">Transcription</keyword>
<comment type="subunit">
    <text evidence="9">Part of the SNAPc complex composed of 5 subunits: SNAPC1, SNAPC2, SNAPC3, SNAPC4 and SNAPC5. SNAPC3 interacts with SNAPC1.</text>
</comment>